<evidence type="ECO:0000256" key="1">
    <source>
        <dbReference type="SAM" id="SignalP"/>
    </source>
</evidence>
<accession>A0A2N7JR52</accession>
<dbReference type="Proteomes" id="UP000235533">
    <property type="component" value="Unassembled WGS sequence"/>
</dbReference>
<dbReference type="Pfam" id="PF06986">
    <property type="entry name" value="F_T4SS_TraN"/>
    <property type="match status" value="1"/>
</dbReference>
<reference evidence="3" key="1">
    <citation type="submission" date="2016-07" db="EMBL/GenBank/DDBJ databases">
        <title>Nontailed viruses are major unrecognized killers of bacteria in the ocean.</title>
        <authorList>
            <person name="Kauffman K."/>
            <person name="Hussain F."/>
            <person name="Yang J."/>
            <person name="Arevalo P."/>
            <person name="Brown J."/>
            <person name="Cutler M."/>
            <person name="Kelly L."/>
            <person name="Polz M.F."/>
        </authorList>
    </citation>
    <scope>NUCLEOTIDE SEQUENCE [LARGE SCALE GENOMIC DNA]</scope>
    <source>
        <strain evidence="3">10N.261.48.B5</strain>
    </source>
</reference>
<dbReference type="RefSeq" id="WP_102552391.1">
    <property type="nucleotide sequence ID" value="NZ_MCZF01000114.1"/>
</dbReference>
<name>A0A2N7JR52_VIBSP</name>
<feature type="chain" id="PRO_5014672860" evidence="1">
    <location>
        <begin position="21"/>
        <end position="595"/>
    </location>
</feature>
<gene>
    <name evidence="2" type="ORF">BCT54_03455</name>
</gene>
<dbReference type="EMBL" id="MCZF01000114">
    <property type="protein sequence ID" value="PMM53536.1"/>
    <property type="molecule type" value="Genomic_DNA"/>
</dbReference>
<evidence type="ECO:0000313" key="3">
    <source>
        <dbReference type="Proteomes" id="UP000235533"/>
    </source>
</evidence>
<dbReference type="AlphaFoldDB" id="A0A2N7JR52"/>
<dbReference type="InterPro" id="IPR014121">
    <property type="entry name" value="TraN_Ftype"/>
</dbReference>
<feature type="signal peptide" evidence="1">
    <location>
        <begin position="1"/>
        <end position="20"/>
    </location>
</feature>
<proteinExistence type="predicted"/>
<keyword evidence="1" id="KW-0732">Signal</keyword>
<evidence type="ECO:0000313" key="2">
    <source>
        <dbReference type="EMBL" id="PMM53536.1"/>
    </source>
</evidence>
<comment type="caution">
    <text evidence="2">The sequence shown here is derived from an EMBL/GenBank/DDBJ whole genome shotgun (WGS) entry which is preliminary data.</text>
</comment>
<dbReference type="NCBIfam" id="TIGR02750">
    <property type="entry name" value="TraN_Ftype"/>
    <property type="match status" value="1"/>
</dbReference>
<sequence length="595" mass="65420">MFSCRLPIIILLLWIHGVQAANQEQQYNNNVSWAQSAQQNIPNKANGALTIEDLCADAQCVNQVNNPPQKSLNDAAIESQKTSEYYSNDKAGAIQESFDKGRPDIKNDPAFEFALLGQENAYDITHGISNEYVDCDSGTQCIIENKPRSCKAPTNNIVACYETPYVSKQNIKTGSVSFHYNGFTPVRYSLPQGVTEVTGISFPTVLTCQGFSCFPAINNGIKIRLNNIIIHQRTYSGAINTSRAEQRLCLAGGFRYLCMKKYPSFYQATGIGTSKNITIDMVNDYGLFNGTFTIHYKARENVIKWQSSCSTLLPECRQTRRTCVEGAGTRVLNGVSTYLSCWKYKIDHQCDLTDSCASLPTDCTTTSSACSLMQNGVCVEKEFNKSCPEQTCSTTNLICGETSFCLDGDCYGEMPTQNSEFDESAAALAGLNAAGESLGNPPTMFTGKAMKCTDGFFGFADCCKDGGWGTDLGLAQCNEDEKALGQAKEKKLTISLGSYCASKVLGACTRKKKTYCVYDSKMARIIQEQGNKNQLGSNFGSAKNPICDPITPEQLQSINFEHIDFTDFYADMHADMDLPNTDEIKNRLESSLKQD</sequence>
<protein>
    <submittedName>
        <fullName evidence="2">Type-F conjugative transfer system mating-pair stabilization protein TraN</fullName>
    </submittedName>
</protein>
<organism evidence="2 3">
    <name type="scientific">Vibrio splendidus</name>
    <dbReference type="NCBI Taxonomy" id="29497"/>
    <lineage>
        <taxon>Bacteria</taxon>
        <taxon>Pseudomonadati</taxon>
        <taxon>Pseudomonadota</taxon>
        <taxon>Gammaproteobacteria</taxon>
        <taxon>Vibrionales</taxon>
        <taxon>Vibrionaceae</taxon>
        <taxon>Vibrio</taxon>
    </lineage>
</organism>